<feature type="domain" description="Prepilin type IV endopeptidase peptidase" evidence="8">
    <location>
        <begin position="100"/>
        <end position="203"/>
    </location>
</feature>
<keyword evidence="10" id="KW-0808">Transferase</keyword>
<dbReference type="EC" id="3.4.23.43" evidence="10"/>
<dbReference type="InterPro" id="IPR050882">
    <property type="entry name" value="Prepilin_peptidase/N-MTase"/>
</dbReference>
<sequence length="246" mass="27562">MYVVIIFGLVLGSFFNVVGLRIPLQQSIAGPRSACPNCQRNLTPRELIPVLSYLIQYGRCRGCRTLISPLYLLVETMTPLLFVFAFLQIGWNVELMIAWTLISLFMIIFVSDITYLLIPDKLLLFFGGIFLIERILFPLQPWWDSLLGAISAFVLLLLIERLSDGGLGGGDMKLFALIGFVLGTKLVLLSFIVSVILGAFFGLIGLVCGFLKKEKPIAFGPFIGLGTLITYFYHLEIMNWYISLFS</sequence>
<gene>
    <name evidence="10" type="ORF">J2S08_000161</name>
</gene>
<dbReference type="EMBL" id="JAUSTT010000001">
    <property type="protein sequence ID" value="MDQ0174330.1"/>
    <property type="molecule type" value="Genomic_DNA"/>
</dbReference>
<evidence type="ECO:0000313" key="10">
    <source>
        <dbReference type="EMBL" id="MDQ0174330.1"/>
    </source>
</evidence>
<evidence type="ECO:0000256" key="2">
    <source>
        <dbReference type="ARBA" id="ARBA00005801"/>
    </source>
</evidence>
<feature type="transmembrane region" description="Helical" evidence="7">
    <location>
        <begin position="97"/>
        <end position="117"/>
    </location>
</feature>
<evidence type="ECO:0000256" key="5">
    <source>
        <dbReference type="ARBA" id="ARBA00022989"/>
    </source>
</evidence>
<dbReference type="Pfam" id="PF01478">
    <property type="entry name" value="Peptidase_A24"/>
    <property type="match status" value="1"/>
</dbReference>
<dbReference type="Gene3D" id="1.20.120.1220">
    <property type="match status" value="1"/>
</dbReference>
<dbReference type="RefSeq" id="WP_307225705.1">
    <property type="nucleotide sequence ID" value="NZ_JAUSTT010000001.1"/>
</dbReference>
<keyword evidence="11" id="KW-1185">Reference proteome</keyword>
<evidence type="ECO:0000313" key="11">
    <source>
        <dbReference type="Proteomes" id="UP001223586"/>
    </source>
</evidence>
<dbReference type="GO" id="GO:0032259">
    <property type="term" value="P:methylation"/>
    <property type="evidence" value="ECO:0007669"/>
    <property type="project" value="UniProtKB-KW"/>
</dbReference>
<evidence type="ECO:0000256" key="6">
    <source>
        <dbReference type="ARBA" id="ARBA00023136"/>
    </source>
</evidence>
<feature type="domain" description="Prepilin peptidase A24 N-terminal" evidence="9">
    <location>
        <begin position="6"/>
        <end position="88"/>
    </location>
</feature>
<feature type="transmembrane region" description="Helical" evidence="7">
    <location>
        <begin position="174"/>
        <end position="204"/>
    </location>
</feature>
<evidence type="ECO:0000259" key="9">
    <source>
        <dbReference type="Pfam" id="PF06750"/>
    </source>
</evidence>
<dbReference type="EC" id="2.1.1.-" evidence="10"/>
<organism evidence="10 11">
    <name type="scientific">Bacillus chungangensis</name>
    <dbReference type="NCBI Taxonomy" id="587633"/>
    <lineage>
        <taxon>Bacteria</taxon>
        <taxon>Bacillati</taxon>
        <taxon>Bacillota</taxon>
        <taxon>Bacilli</taxon>
        <taxon>Bacillales</taxon>
        <taxon>Bacillaceae</taxon>
        <taxon>Bacillus</taxon>
    </lineage>
</organism>
<dbReference type="PANTHER" id="PTHR30487:SF0">
    <property type="entry name" value="PREPILIN LEADER PEPTIDASE_N-METHYLTRANSFERASE-RELATED"/>
    <property type="match status" value="1"/>
</dbReference>
<dbReference type="PANTHER" id="PTHR30487">
    <property type="entry name" value="TYPE 4 PREPILIN-LIKE PROTEINS LEADER PEPTIDE-PROCESSING ENZYME"/>
    <property type="match status" value="1"/>
</dbReference>
<feature type="transmembrane region" description="Helical" evidence="7">
    <location>
        <begin position="6"/>
        <end position="24"/>
    </location>
</feature>
<evidence type="ECO:0000256" key="4">
    <source>
        <dbReference type="ARBA" id="ARBA00022692"/>
    </source>
</evidence>
<comment type="subcellular location">
    <subcellularLocation>
        <location evidence="1">Cell membrane</location>
        <topology evidence="1">Multi-pass membrane protein</topology>
    </subcellularLocation>
</comment>
<accession>A0ABT9WNH0</accession>
<protein>
    <submittedName>
        <fullName evidence="10">Leader peptidase (Prepilin peptidase)/N-methyltransferase</fullName>
        <ecNumber evidence="10">2.1.1.-</ecNumber>
        <ecNumber evidence="10">3.4.23.43</ecNumber>
    </submittedName>
</protein>
<name>A0ABT9WNH0_9BACI</name>
<feature type="transmembrane region" description="Helical" evidence="7">
    <location>
        <begin position="122"/>
        <end position="139"/>
    </location>
</feature>
<comment type="similarity">
    <text evidence="2">Belongs to the peptidase A24 family.</text>
</comment>
<dbReference type="GO" id="GO:0004190">
    <property type="term" value="F:aspartic-type endopeptidase activity"/>
    <property type="evidence" value="ECO:0007669"/>
    <property type="project" value="UniProtKB-EC"/>
</dbReference>
<evidence type="ECO:0000256" key="7">
    <source>
        <dbReference type="SAM" id="Phobius"/>
    </source>
</evidence>
<keyword evidence="6 7" id="KW-0472">Membrane</keyword>
<dbReference type="InterPro" id="IPR010627">
    <property type="entry name" value="Prepilin_pept_A24_N"/>
</dbReference>
<dbReference type="Pfam" id="PF06750">
    <property type="entry name" value="A24_N_bact"/>
    <property type="match status" value="1"/>
</dbReference>
<comment type="caution">
    <text evidence="10">The sequence shown here is derived from an EMBL/GenBank/DDBJ whole genome shotgun (WGS) entry which is preliminary data.</text>
</comment>
<keyword evidence="3" id="KW-1003">Cell membrane</keyword>
<proteinExistence type="inferred from homology"/>
<dbReference type="GO" id="GO:0008168">
    <property type="term" value="F:methyltransferase activity"/>
    <property type="evidence" value="ECO:0007669"/>
    <property type="project" value="UniProtKB-KW"/>
</dbReference>
<dbReference type="Proteomes" id="UP001223586">
    <property type="component" value="Unassembled WGS sequence"/>
</dbReference>
<dbReference type="InterPro" id="IPR000045">
    <property type="entry name" value="Prepilin_IV_endopep_pep"/>
</dbReference>
<keyword evidence="4 7" id="KW-0812">Transmembrane</keyword>
<evidence type="ECO:0000256" key="1">
    <source>
        <dbReference type="ARBA" id="ARBA00004651"/>
    </source>
</evidence>
<feature type="transmembrane region" description="Helical" evidence="7">
    <location>
        <begin position="216"/>
        <end position="235"/>
    </location>
</feature>
<evidence type="ECO:0000256" key="3">
    <source>
        <dbReference type="ARBA" id="ARBA00022475"/>
    </source>
</evidence>
<evidence type="ECO:0000259" key="8">
    <source>
        <dbReference type="Pfam" id="PF01478"/>
    </source>
</evidence>
<keyword evidence="5 7" id="KW-1133">Transmembrane helix</keyword>
<reference evidence="10 11" key="1">
    <citation type="submission" date="2023-07" db="EMBL/GenBank/DDBJ databases">
        <title>Genomic Encyclopedia of Type Strains, Phase IV (KMG-IV): sequencing the most valuable type-strain genomes for metagenomic binning, comparative biology and taxonomic classification.</title>
        <authorList>
            <person name="Goeker M."/>
        </authorList>
    </citation>
    <scope>NUCLEOTIDE SEQUENCE [LARGE SCALE GENOMIC DNA]</scope>
    <source>
        <strain evidence="10 11">DSM 23837</strain>
    </source>
</reference>
<feature type="transmembrane region" description="Helical" evidence="7">
    <location>
        <begin position="70"/>
        <end position="91"/>
    </location>
</feature>
<keyword evidence="10" id="KW-0489">Methyltransferase</keyword>
<keyword evidence="10" id="KW-0378">Hydrolase</keyword>